<evidence type="ECO:0000313" key="14">
    <source>
        <dbReference type="Proteomes" id="UP000437736"/>
    </source>
</evidence>
<evidence type="ECO:0000256" key="11">
    <source>
        <dbReference type="HAMAP-Rule" id="MF_00278"/>
    </source>
</evidence>
<dbReference type="EC" id="4.3.2.10" evidence="11"/>
<dbReference type="CDD" id="cd01748">
    <property type="entry name" value="GATase1_IGP_Synthase"/>
    <property type="match status" value="1"/>
</dbReference>
<gene>
    <name evidence="11 13" type="primary">hisH</name>
    <name evidence="13" type="ORF">GHK86_14985</name>
</gene>
<comment type="subunit">
    <text evidence="2 11">Heterodimer of HisH and HisF.</text>
</comment>
<evidence type="ECO:0000256" key="9">
    <source>
        <dbReference type="ARBA" id="ARBA00047838"/>
    </source>
</evidence>
<reference evidence="13 14" key="1">
    <citation type="submission" date="2019-11" db="EMBL/GenBank/DDBJ databases">
        <title>Acidiferrimicrobium australis gen. nov., sp. nov., an acidophilic and obligately heterotrophic, member of the Actinobacteria that catalyses dissimilatory oxido- reduction of iron isolated from metal-rich acidic water in Chile.</title>
        <authorList>
            <person name="Gonzalez D."/>
            <person name="Huber K."/>
            <person name="Hedrich S."/>
            <person name="Rojas-Villalobos C."/>
            <person name="Quatrini R."/>
            <person name="Dinamarca M.A."/>
            <person name="Schwarz A."/>
            <person name="Canales C."/>
            <person name="Nancucheo I."/>
        </authorList>
    </citation>
    <scope>NUCLEOTIDE SEQUENCE [LARGE SCALE GENOMIC DNA]</scope>
    <source>
        <strain evidence="13 14">USS-CCA1</strain>
    </source>
</reference>
<evidence type="ECO:0000256" key="2">
    <source>
        <dbReference type="ARBA" id="ARBA00011152"/>
    </source>
</evidence>
<sequence length="225" mass="23186">MTPVGSPAPPAGPRLAVVDSGIGNLRSAEKALQRVGADARLVDDPSAVAAADGVVLPGVGAFGRCREALAERGLDQAVLDAVARRVPLLGICVGLQLLYEGSEESPGSAGLGVLPGVVRRLPAGVKHPQMQWNRLEVRDPACPLLSGPRLAPPAEAWVYFVHSYAAPVAPETVATCEYGGPVSAVVARDRLWATQFHPEKSGAVGLAVLAAFVAEVGRLSAIGRV</sequence>
<organism evidence="13 14">
    <name type="scientific">Acidiferrimicrobium australe</name>
    <dbReference type="NCBI Taxonomy" id="2664430"/>
    <lineage>
        <taxon>Bacteria</taxon>
        <taxon>Bacillati</taxon>
        <taxon>Actinomycetota</taxon>
        <taxon>Acidimicrobiia</taxon>
        <taxon>Acidimicrobiales</taxon>
        <taxon>Acidimicrobiaceae</taxon>
        <taxon>Acidiferrimicrobium</taxon>
    </lineage>
</organism>
<evidence type="ECO:0000256" key="10">
    <source>
        <dbReference type="ARBA" id="ARBA00049534"/>
    </source>
</evidence>
<keyword evidence="5 11" id="KW-0315">Glutamine amidotransferase</keyword>
<evidence type="ECO:0000259" key="12">
    <source>
        <dbReference type="Pfam" id="PF00117"/>
    </source>
</evidence>
<evidence type="ECO:0000256" key="6">
    <source>
        <dbReference type="ARBA" id="ARBA00023102"/>
    </source>
</evidence>
<proteinExistence type="inferred from homology"/>
<keyword evidence="6 11" id="KW-0368">Histidine biosynthesis</keyword>
<evidence type="ECO:0000256" key="1">
    <source>
        <dbReference type="ARBA" id="ARBA00005091"/>
    </source>
</evidence>
<comment type="caution">
    <text evidence="13">The sequence shown here is derived from an EMBL/GenBank/DDBJ whole genome shotgun (WGS) entry which is preliminary data.</text>
</comment>
<dbReference type="Gene3D" id="3.40.50.880">
    <property type="match status" value="1"/>
</dbReference>
<dbReference type="Pfam" id="PF00117">
    <property type="entry name" value="GATase"/>
    <property type="match status" value="1"/>
</dbReference>
<comment type="catalytic activity">
    <reaction evidence="10 11">
        <text>L-glutamine + H2O = L-glutamate + NH4(+)</text>
        <dbReference type="Rhea" id="RHEA:15889"/>
        <dbReference type="ChEBI" id="CHEBI:15377"/>
        <dbReference type="ChEBI" id="CHEBI:28938"/>
        <dbReference type="ChEBI" id="CHEBI:29985"/>
        <dbReference type="ChEBI" id="CHEBI:58359"/>
        <dbReference type="EC" id="3.5.1.2"/>
    </reaction>
</comment>
<name>A0ABW9QVY4_9ACTN</name>
<feature type="active site" description="Nucleophile" evidence="11">
    <location>
        <position position="92"/>
    </location>
</feature>
<dbReference type="HAMAP" id="MF_00278">
    <property type="entry name" value="HisH"/>
    <property type="match status" value="1"/>
</dbReference>
<evidence type="ECO:0000256" key="3">
    <source>
        <dbReference type="ARBA" id="ARBA00022605"/>
    </source>
</evidence>
<dbReference type="EC" id="3.5.1.2" evidence="11"/>
<keyword evidence="3 11" id="KW-0028">Amino-acid biosynthesis</keyword>
<dbReference type="SUPFAM" id="SSF52317">
    <property type="entry name" value="Class I glutamine amidotransferase-like"/>
    <property type="match status" value="1"/>
</dbReference>
<keyword evidence="14" id="KW-1185">Reference proteome</keyword>
<dbReference type="InterPro" id="IPR029062">
    <property type="entry name" value="Class_I_gatase-like"/>
</dbReference>
<comment type="function">
    <text evidence="8 11">IGPS catalyzes the conversion of PRFAR and glutamine to IGP, AICAR and glutamate. The HisH subunit catalyzes the hydrolysis of glutamine to glutamate and ammonia as part of the synthesis of IGP and AICAR. The resulting ammonia molecule is channeled to the active site of HisF.</text>
</comment>
<keyword evidence="11" id="KW-0963">Cytoplasm</keyword>
<dbReference type="PIRSF" id="PIRSF000495">
    <property type="entry name" value="Amidotransf_hisH"/>
    <property type="match status" value="1"/>
</dbReference>
<protein>
    <recommendedName>
        <fullName evidence="11">Imidazole glycerol phosphate synthase subunit HisH</fullName>
        <ecNumber evidence="11">4.3.2.10</ecNumber>
    </recommendedName>
    <alternativeName>
        <fullName evidence="11">IGP synthase glutaminase subunit</fullName>
        <ecNumber evidence="11">3.5.1.2</ecNumber>
    </alternativeName>
    <alternativeName>
        <fullName evidence="11">IGP synthase subunit HisH</fullName>
    </alternativeName>
    <alternativeName>
        <fullName evidence="11">ImGP synthase subunit HisH</fullName>
        <shortName evidence="11">IGPS subunit HisH</shortName>
    </alternativeName>
</protein>
<feature type="active site" evidence="11">
    <location>
        <position position="199"/>
    </location>
</feature>
<dbReference type="PROSITE" id="PS51273">
    <property type="entry name" value="GATASE_TYPE_1"/>
    <property type="match status" value="1"/>
</dbReference>
<comment type="subcellular location">
    <subcellularLocation>
        <location evidence="11">Cytoplasm</location>
    </subcellularLocation>
</comment>
<dbReference type="EMBL" id="WJHE01000814">
    <property type="protein sequence ID" value="MST34020.1"/>
    <property type="molecule type" value="Genomic_DNA"/>
</dbReference>
<comment type="pathway">
    <text evidence="1 11">Amino-acid biosynthesis; L-histidine biosynthesis; L-histidine from 5-phospho-alpha-D-ribose 1-diphosphate: step 5/9.</text>
</comment>
<evidence type="ECO:0000256" key="4">
    <source>
        <dbReference type="ARBA" id="ARBA00022801"/>
    </source>
</evidence>
<keyword evidence="4 11" id="KW-0378">Hydrolase</keyword>
<dbReference type="Proteomes" id="UP000437736">
    <property type="component" value="Unassembled WGS sequence"/>
</dbReference>
<dbReference type="InterPro" id="IPR017926">
    <property type="entry name" value="GATASE"/>
</dbReference>
<keyword evidence="7 11" id="KW-0456">Lyase</keyword>
<dbReference type="InterPro" id="IPR010139">
    <property type="entry name" value="Imidazole-glycPsynth_HisH"/>
</dbReference>
<evidence type="ECO:0000256" key="8">
    <source>
        <dbReference type="ARBA" id="ARBA00025299"/>
    </source>
</evidence>
<dbReference type="NCBIfam" id="TIGR01855">
    <property type="entry name" value="IMP_synth_hisH"/>
    <property type="match status" value="1"/>
</dbReference>
<comment type="catalytic activity">
    <reaction evidence="9 11">
        <text>5-[(5-phospho-1-deoxy-D-ribulos-1-ylimino)methylamino]-1-(5-phospho-beta-D-ribosyl)imidazole-4-carboxamide + L-glutamine = D-erythro-1-(imidazol-4-yl)glycerol 3-phosphate + 5-amino-1-(5-phospho-beta-D-ribosyl)imidazole-4-carboxamide + L-glutamate + H(+)</text>
        <dbReference type="Rhea" id="RHEA:24793"/>
        <dbReference type="ChEBI" id="CHEBI:15378"/>
        <dbReference type="ChEBI" id="CHEBI:29985"/>
        <dbReference type="ChEBI" id="CHEBI:58278"/>
        <dbReference type="ChEBI" id="CHEBI:58359"/>
        <dbReference type="ChEBI" id="CHEBI:58475"/>
        <dbReference type="ChEBI" id="CHEBI:58525"/>
        <dbReference type="EC" id="4.3.2.10"/>
    </reaction>
</comment>
<evidence type="ECO:0000256" key="7">
    <source>
        <dbReference type="ARBA" id="ARBA00023239"/>
    </source>
</evidence>
<accession>A0ABW9QVY4</accession>
<dbReference type="PANTHER" id="PTHR42701:SF1">
    <property type="entry name" value="IMIDAZOLE GLYCEROL PHOSPHATE SYNTHASE SUBUNIT HISH"/>
    <property type="match status" value="1"/>
</dbReference>
<evidence type="ECO:0000256" key="5">
    <source>
        <dbReference type="ARBA" id="ARBA00022962"/>
    </source>
</evidence>
<feature type="domain" description="Glutamine amidotransferase" evidence="12">
    <location>
        <begin position="17"/>
        <end position="209"/>
    </location>
</feature>
<feature type="active site" evidence="11">
    <location>
        <position position="197"/>
    </location>
</feature>
<evidence type="ECO:0000313" key="13">
    <source>
        <dbReference type="EMBL" id="MST34020.1"/>
    </source>
</evidence>
<dbReference type="PANTHER" id="PTHR42701">
    <property type="entry name" value="IMIDAZOLE GLYCEROL PHOSPHATE SYNTHASE SUBUNIT HISH"/>
    <property type="match status" value="1"/>
</dbReference>